<protein>
    <submittedName>
        <fullName evidence="1">Uncharacterized protein</fullName>
    </submittedName>
</protein>
<gene>
    <name evidence="1" type="ORF">EVAR_16398_1</name>
</gene>
<sequence>MQRSRALTSFKTYRPTPTIIHKPLFCWAWILFLYDVELGVYHVGAAYYAPCVSALVDNMLHLSGHAHEAIDLYPRNPHSGLPFQFLSSKSQFGWHDTLLASK</sequence>
<accession>A0A4C1VV81</accession>
<reference evidence="1 2" key="1">
    <citation type="journal article" date="2019" name="Commun. Biol.">
        <title>The bagworm genome reveals a unique fibroin gene that provides high tensile strength.</title>
        <authorList>
            <person name="Kono N."/>
            <person name="Nakamura H."/>
            <person name="Ohtoshi R."/>
            <person name="Tomita M."/>
            <person name="Numata K."/>
            <person name="Arakawa K."/>
        </authorList>
    </citation>
    <scope>NUCLEOTIDE SEQUENCE [LARGE SCALE GENOMIC DNA]</scope>
</reference>
<evidence type="ECO:0000313" key="1">
    <source>
        <dbReference type="EMBL" id="GBP42302.1"/>
    </source>
</evidence>
<dbReference type="OrthoDB" id="7509750at2759"/>
<dbReference type="EMBL" id="BGZK01000415">
    <property type="protein sequence ID" value="GBP42302.1"/>
    <property type="molecule type" value="Genomic_DNA"/>
</dbReference>
<dbReference type="Proteomes" id="UP000299102">
    <property type="component" value="Unassembled WGS sequence"/>
</dbReference>
<dbReference type="AlphaFoldDB" id="A0A4C1VV81"/>
<comment type="caution">
    <text evidence="1">The sequence shown here is derived from an EMBL/GenBank/DDBJ whole genome shotgun (WGS) entry which is preliminary data.</text>
</comment>
<proteinExistence type="predicted"/>
<evidence type="ECO:0000313" key="2">
    <source>
        <dbReference type="Proteomes" id="UP000299102"/>
    </source>
</evidence>
<keyword evidence="2" id="KW-1185">Reference proteome</keyword>
<name>A0A4C1VV81_EUMVA</name>
<organism evidence="1 2">
    <name type="scientific">Eumeta variegata</name>
    <name type="common">Bagworm moth</name>
    <name type="synonym">Eumeta japonica</name>
    <dbReference type="NCBI Taxonomy" id="151549"/>
    <lineage>
        <taxon>Eukaryota</taxon>
        <taxon>Metazoa</taxon>
        <taxon>Ecdysozoa</taxon>
        <taxon>Arthropoda</taxon>
        <taxon>Hexapoda</taxon>
        <taxon>Insecta</taxon>
        <taxon>Pterygota</taxon>
        <taxon>Neoptera</taxon>
        <taxon>Endopterygota</taxon>
        <taxon>Lepidoptera</taxon>
        <taxon>Glossata</taxon>
        <taxon>Ditrysia</taxon>
        <taxon>Tineoidea</taxon>
        <taxon>Psychidae</taxon>
        <taxon>Oiketicinae</taxon>
        <taxon>Eumeta</taxon>
    </lineage>
</organism>